<accession>A0A3S4FUZ3</accession>
<dbReference type="AlphaFoldDB" id="A0A3S4FUZ3"/>
<evidence type="ECO:0000313" key="2">
    <source>
        <dbReference type="Proteomes" id="UP000271603"/>
    </source>
</evidence>
<reference evidence="1 2" key="1">
    <citation type="submission" date="2018-12" db="EMBL/GenBank/DDBJ databases">
        <authorList>
            <consortium name="Pathogen Informatics"/>
        </authorList>
    </citation>
    <scope>NUCLEOTIDE SEQUENCE [LARGE SCALE GENOMIC DNA]</scope>
    <source>
        <strain evidence="1 2">NCTC9419</strain>
    </source>
</reference>
<evidence type="ECO:0000313" key="1">
    <source>
        <dbReference type="EMBL" id="VEA69516.1"/>
    </source>
</evidence>
<sequence>MSRKLVIFGNGLGMSLNPAHFALTSALEDIWVREGFLNLEQQQLIERCLGRIGPPQREDELDLLHQAVTHCKSLNLIGDGDIHWLNEYGQSFPEITATYIHKVATKLHNYDGVLPQAFEEALVDFVRETKSHIATLNYDRLLYNSFIDNGIVNGYNGSLIYGMLNRGFSADALERKFDNDFGYYLHLHGSPLFIESEGSILKLPRDQLDLDRDIPSKHIVLTHVKHKPSVIAASHALSTYWDYLQFALSEAEEIILFGYSGFDEHLNILLKPYLKNIPLRVVEWSGAGEQDEREAYWERCLGRAIVVERLENISDFVAWQ</sequence>
<organism evidence="1 2">
    <name type="scientific">Serratia rubidaea</name>
    <name type="common">Serratia marinorubra</name>
    <dbReference type="NCBI Taxonomy" id="61652"/>
    <lineage>
        <taxon>Bacteria</taxon>
        <taxon>Pseudomonadati</taxon>
        <taxon>Pseudomonadota</taxon>
        <taxon>Gammaproteobacteria</taxon>
        <taxon>Enterobacterales</taxon>
        <taxon>Yersiniaceae</taxon>
        <taxon>Serratia</taxon>
    </lineage>
</organism>
<proteinExistence type="predicted"/>
<dbReference type="Proteomes" id="UP000271603">
    <property type="component" value="Chromosome"/>
</dbReference>
<protein>
    <submittedName>
        <fullName evidence="1">Uncharacterized protein</fullName>
    </submittedName>
</protein>
<name>A0A3S4FUZ3_SERRU</name>
<dbReference type="Pfam" id="PF13289">
    <property type="entry name" value="SIR2_2"/>
    <property type="match status" value="1"/>
</dbReference>
<gene>
    <name evidence="1" type="ORF">NCTC9419_00983</name>
</gene>
<dbReference type="EMBL" id="LR134155">
    <property type="protein sequence ID" value="VEA69516.1"/>
    <property type="molecule type" value="Genomic_DNA"/>
</dbReference>